<keyword evidence="3" id="KW-1185">Reference proteome</keyword>
<evidence type="ECO:0000313" key="2">
    <source>
        <dbReference type="EMBL" id="PTA67692.1"/>
    </source>
</evidence>
<organism evidence="2 3">
    <name type="scientific">Deinococcus arcticus</name>
    <dbReference type="NCBI Taxonomy" id="2136176"/>
    <lineage>
        <taxon>Bacteria</taxon>
        <taxon>Thermotogati</taxon>
        <taxon>Deinococcota</taxon>
        <taxon>Deinococci</taxon>
        <taxon>Deinococcales</taxon>
        <taxon>Deinococcaceae</taxon>
        <taxon>Deinococcus</taxon>
    </lineage>
</organism>
<dbReference type="AlphaFoldDB" id="A0A2T3W757"/>
<proteinExistence type="predicted"/>
<feature type="chain" id="PRO_5015425455" evidence="1">
    <location>
        <begin position="20"/>
        <end position="150"/>
    </location>
</feature>
<evidence type="ECO:0000313" key="3">
    <source>
        <dbReference type="Proteomes" id="UP000240317"/>
    </source>
</evidence>
<dbReference type="EMBL" id="PYSV01000010">
    <property type="protein sequence ID" value="PTA67692.1"/>
    <property type="molecule type" value="Genomic_DNA"/>
</dbReference>
<comment type="caution">
    <text evidence="2">The sequence shown here is derived from an EMBL/GenBank/DDBJ whole genome shotgun (WGS) entry which is preliminary data.</text>
</comment>
<keyword evidence="1" id="KW-0732">Signal</keyword>
<dbReference type="Proteomes" id="UP000240317">
    <property type="component" value="Unassembled WGS sequence"/>
</dbReference>
<reference evidence="2 3" key="1">
    <citation type="submission" date="2018-03" db="EMBL/GenBank/DDBJ databases">
        <title>Draft genome of Deinococcus sp. OD32.</title>
        <authorList>
            <person name="Wang X.-P."/>
            <person name="Du Z.-J."/>
        </authorList>
    </citation>
    <scope>NUCLEOTIDE SEQUENCE [LARGE SCALE GENOMIC DNA]</scope>
    <source>
        <strain evidence="2 3">OD32</strain>
    </source>
</reference>
<name>A0A2T3W757_9DEIO</name>
<gene>
    <name evidence="2" type="ORF">C8263_11300</name>
</gene>
<evidence type="ECO:0000256" key="1">
    <source>
        <dbReference type="SAM" id="SignalP"/>
    </source>
</evidence>
<protein>
    <submittedName>
        <fullName evidence="2">Uncharacterized protein</fullName>
    </submittedName>
</protein>
<accession>A0A2T3W757</accession>
<feature type="signal peptide" evidence="1">
    <location>
        <begin position="1"/>
        <end position="19"/>
    </location>
</feature>
<sequence>MSLKAALLGTALLTGGAPMTPLLSTATDTLTYQAGQNTFGGITTVTLYGNGQAKVTRQRGQTRQAFTGTVPPALLKQVNAALAVALAVKVPGNYQPVPDEARIQVKVQANGQVKTLAFWQNQAQNTAALGEVLKVLNKVVGIVSGGRVTH</sequence>